<keyword evidence="3" id="KW-1185">Reference proteome</keyword>
<dbReference type="OrthoDB" id="5526557at2"/>
<dbReference type="Proteomes" id="UP000001351">
    <property type="component" value="Chromosome"/>
</dbReference>
<dbReference type="RefSeq" id="WP_002612044.1">
    <property type="nucleotide sequence ID" value="NC_014623.1"/>
</dbReference>
<gene>
    <name evidence="1" type="ordered locus">STAUR_8127</name>
    <name evidence="2" type="ORF">STIAU_3278</name>
</gene>
<proteinExistence type="predicted"/>
<dbReference type="AlphaFoldDB" id="Q099R8"/>
<organism evidence="2 4">
    <name type="scientific">Stigmatella aurantiaca (strain DW4/3-1)</name>
    <dbReference type="NCBI Taxonomy" id="378806"/>
    <lineage>
        <taxon>Bacteria</taxon>
        <taxon>Pseudomonadati</taxon>
        <taxon>Myxococcota</taxon>
        <taxon>Myxococcia</taxon>
        <taxon>Myxococcales</taxon>
        <taxon>Cystobacterineae</taxon>
        <taxon>Archangiaceae</taxon>
        <taxon>Stigmatella</taxon>
    </lineage>
</organism>
<name>Q099R8_STIAD</name>
<reference evidence="1 3" key="2">
    <citation type="journal article" date="2011" name="Mol. Biol. Evol.">
        <title>Comparative genomic analysis of fruiting body formation in Myxococcales.</title>
        <authorList>
            <person name="Huntley S."/>
            <person name="Hamann N."/>
            <person name="Wegener-Feldbrugge S."/>
            <person name="Treuner-Lange A."/>
            <person name="Kube M."/>
            <person name="Reinhardt R."/>
            <person name="Klages S."/>
            <person name="Muller R."/>
            <person name="Ronning C.M."/>
            <person name="Nierman W.C."/>
            <person name="Sogaard-Andersen L."/>
        </authorList>
    </citation>
    <scope>NUCLEOTIDE SEQUENCE [LARGE SCALE GENOMIC DNA]</scope>
    <source>
        <strain evidence="1 3">DW4/3-1</strain>
    </source>
</reference>
<dbReference type="EMBL" id="AAMD01000017">
    <property type="protein sequence ID" value="EAU68464.1"/>
    <property type="molecule type" value="Genomic_DNA"/>
</dbReference>
<dbReference type="Proteomes" id="UP000032702">
    <property type="component" value="Unassembled WGS sequence"/>
</dbReference>
<evidence type="ECO:0000313" key="1">
    <source>
        <dbReference type="EMBL" id="ADO75882.1"/>
    </source>
</evidence>
<sequence length="185" mass="19931">MTSAESFSEEAFESDAGMDDFAAAFDEMEAWEADEEAEALEFVSDDLDALDGFSQEDDFAELFGEDVEGFEEDGFDGFERSQTSGLYIPSSGPRLVSGPAAVALARGLNPFVLESVDADDAEAFFRRIARGLRGAVRGVARGVQRVVARAAAAPRVGVIPPTRRQILRRVPVVSLSAESLRQAFA</sequence>
<dbReference type="PATRIC" id="fig|378806.16.peg.7729"/>
<dbReference type="HOGENOM" id="CLU_1460442_0_0_7"/>
<evidence type="ECO:0000313" key="2">
    <source>
        <dbReference type="EMBL" id="EAU68464.1"/>
    </source>
</evidence>
<protein>
    <submittedName>
        <fullName evidence="2">Uncharacterized protein</fullName>
    </submittedName>
</protein>
<dbReference type="STRING" id="378806.STAUR_8127"/>
<evidence type="ECO:0000313" key="4">
    <source>
        <dbReference type="Proteomes" id="UP000032702"/>
    </source>
</evidence>
<reference evidence="2 4" key="1">
    <citation type="submission" date="2006-04" db="EMBL/GenBank/DDBJ databases">
        <authorList>
            <person name="Nierman W.C."/>
        </authorList>
    </citation>
    <scope>NUCLEOTIDE SEQUENCE [LARGE SCALE GENOMIC DNA]</scope>
    <source>
        <strain evidence="2 4">DW4/3-1</strain>
    </source>
</reference>
<accession>Q099R8</accession>
<evidence type="ECO:0000313" key="3">
    <source>
        <dbReference type="Proteomes" id="UP000001351"/>
    </source>
</evidence>
<dbReference type="EMBL" id="CP002271">
    <property type="protein sequence ID" value="ADO75882.1"/>
    <property type="molecule type" value="Genomic_DNA"/>
</dbReference>
<dbReference type="KEGG" id="sur:STAUR_8127"/>